<dbReference type="EMBL" id="MT141641">
    <property type="protein sequence ID" value="QJA68706.1"/>
    <property type="molecule type" value="Genomic_DNA"/>
</dbReference>
<proteinExistence type="predicted"/>
<evidence type="ECO:0000313" key="3">
    <source>
        <dbReference type="EMBL" id="QJI03306.1"/>
    </source>
</evidence>
<organism evidence="2">
    <name type="scientific">viral metagenome</name>
    <dbReference type="NCBI Taxonomy" id="1070528"/>
    <lineage>
        <taxon>unclassified sequences</taxon>
        <taxon>metagenomes</taxon>
        <taxon>organismal metagenomes</taxon>
    </lineage>
</organism>
<dbReference type="AlphaFoldDB" id="A0A6M3L9P2"/>
<evidence type="ECO:0000313" key="2">
    <source>
        <dbReference type="EMBL" id="QJA90051.1"/>
    </source>
</evidence>
<evidence type="ECO:0000313" key="1">
    <source>
        <dbReference type="EMBL" id="QJA68706.1"/>
    </source>
</evidence>
<dbReference type="EMBL" id="MT142888">
    <property type="protein sequence ID" value="QJA90051.1"/>
    <property type="molecule type" value="Genomic_DNA"/>
</dbReference>
<accession>A0A6M3L9P2</accession>
<reference evidence="2" key="1">
    <citation type="submission" date="2020-03" db="EMBL/GenBank/DDBJ databases">
        <title>The deep terrestrial virosphere.</title>
        <authorList>
            <person name="Holmfeldt K."/>
            <person name="Nilsson E."/>
            <person name="Simone D."/>
            <person name="Lopez-Fernandez M."/>
            <person name="Wu X."/>
            <person name="de Brujin I."/>
            <person name="Lundin D."/>
            <person name="Andersson A."/>
            <person name="Bertilsson S."/>
            <person name="Dopson M."/>
        </authorList>
    </citation>
    <scope>NUCLEOTIDE SEQUENCE</scope>
    <source>
        <strain evidence="1">MM415A05889</strain>
        <strain evidence="2">MM415B02453</strain>
        <strain evidence="3">TM448B04426</strain>
    </source>
</reference>
<sequence length="92" mass="10442">MGLKYEFFDGGPDPKKAMYLPDDGKPSGHTATEIDANMRKEGWGGLFKDDQERDHCKFLEKQIAEGYTGGRKCQLKASAVKHLMAQYKRCNR</sequence>
<protein>
    <submittedName>
        <fullName evidence="2">Uncharacterized protein</fullName>
    </submittedName>
</protein>
<dbReference type="EMBL" id="MT145076">
    <property type="protein sequence ID" value="QJI03306.1"/>
    <property type="molecule type" value="Genomic_DNA"/>
</dbReference>
<gene>
    <name evidence="1" type="ORF">MM415A05889_0009</name>
    <name evidence="2" type="ORF">MM415B02453_0002</name>
    <name evidence="3" type="ORF">TM448B04426_0009</name>
</gene>
<name>A0A6M3L9P2_9ZZZZ</name>